<dbReference type="Proteomes" id="UP000193685">
    <property type="component" value="Unassembled WGS sequence"/>
</dbReference>
<dbReference type="AlphaFoldDB" id="A0A1Y2FIN4"/>
<dbReference type="RefSeq" id="XP_040726093.1">
    <property type="nucleotide sequence ID" value="XM_040869125.1"/>
</dbReference>
<comment type="caution">
    <text evidence="1">The sequence shown here is derived from an EMBL/GenBank/DDBJ whole genome shotgun (WGS) entry which is preliminary data.</text>
</comment>
<organism evidence="1 2">
    <name type="scientific">Protomyces lactucae-debilis</name>
    <dbReference type="NCBI Taxonomy" id="2754530"/>
    <lineage>
        <taxon>Eukaryota</taxon>
        <taxon>Fungi</taxon>
        <taxon>Dikarya</taxon>
        <taxon>Ascomycota</taxon>
        <taxon>Taphrinomycotina</taxon>
        <taxon>Taphrinomycetes</taxon>
        <taxon>Taphrinales</taxon>
        <taxon>Protomycetaceae</taxon>
        <taxon>Protomyces</taxon>
    </lineage>
</organism>
<gene>
    <name evidence="1" type="ORF">BCR37DRAFT_378792</name>
</gene>
<evidence type="ECO:0000313" key="2">
    <source>
        <dbReference type="Proteomes" id="UP000193685"/>
    </source>
</evidence>
<dbReference type="GeneID" id="63785724"/>
<evidence type="ECO:0000313" key="1">
    <source>
        <dbReference type="EMBL" id="ORY83798.1"/>
    </source>
</evidence>
<accession>A0A1Y2FIN4</accession>
<protein>
    <submittedName>
        <fullName evidence="1">Uncharacterized protein</fullName>
    </submittedName>
</protein>
<dbReference type="EMBL" id="MCFI01000007">
    <property type="protein sequence ID" value="ORY83798.1"/>
    <property type="molecule type" value="Genomic_DNA"/>
</dbReference>
<proteinExistence type="predicted"/>
<keyword evidence="2" id="KW-1185">Reference proteome</keyword>
<reference evidence="1 2" key="1">
    <citation type="submission" date="2016-07" db="EMBL/GenBank/DDBJ databases">
        <title>Pervasive Adenine N6-methylation of Active Genes in Fungi.</title>
        <authorList>
            <consortium name="DOE Joint Genome Institute"/>
            <person name="Mondo S.J."/>
            <person name="Dannebaum R.O."/>
            <person name="Kuo R.C."/>
            <person name="Labutti K."/>
            <person name="Haridas S."/>
            <person name="Kuo A."/>
            <person name="Salamov A."/>
            <person name="Ahrendt S.R."/>
            <person name="Lipzen A."/>
            <person name="Sullivan W."/>
            <person name="Andreopoulos W.B."/>
            <person name="Clum A."/>
            <person name="Lindquist E."/>
            <person name="Daum C."/>
            <person name="Ramamoorthy G.K."/>
            <person name="Gryganskyi A."/>
            <person name="Culley D."/>
            <person name="Magnuson J.K."/>
            <person name="James T.Y."/>
            <person name="O'Malley M.A."/>
            <person name="Stajich J.E."/>
            <person name="Spatafora J.W."/>
            <person name="Visel A."/>
            <person name="Grigoriev I.V."/>
        </authorList>
    </citation>
    <scope>NUCLEOTIDE SEQUENCE [LARGE SCALE GENOMIC DNA]</scope>
    <source>
        <strain evidence="1 2">12-1054</strain>
    </source>
</reference>
<sequence>MAWRDVSGVPSCVSCLHIIVVVGPLLRSLCQALVVPRLGDLQILGTMLRDGHGNPIRLHPGKRREVAIKMKDCLP</sequence>
<name>A0A1Y2FIN4_PROLT</name>